<feature type="transmembrane region" description="Helical" evidence="6">
    <location>
        <begin position="73"/>
        <end position="93"/>
    </location>
</feature>
<keyword evidence="3 6" id="KW-0812">Transmembrane</keyword>
<feature type="domain" description="RDD" evidence="7">
    <location>
        <begin position="21"/>
        <end position="191"/>
    </location>
</feature>
<evidence type="ECO:0000313" key="9">
    <source>
        <dbReference type="Proteomes" id="UP000515856"/>
    </source>
</evidence>
<sequence>MNIFFNLYMKLDHSECNVANGKRLFAYIIDWFLGSLCTLLPMCLLWMMWTKDMETMAGVNVLVIAGRLGDGKAYLAGTLSILFALFYYVYIPLKIYPGQTPGKRAMGFKIVKKDDSKADLKTLLIREVIGVMIIEGSLYTVSGVWHSMLSLALNLNLVGILMYAGLAVGILSGFMILKINSRRMFHDYLAKTKVVEYEEYMGENKSI</sequence>
<proteinExistence type="predicted"/>
<comment type="subcellular location">
    <subcellularLocation>
        <location evidence="1">Cell membrane</location>
        <topology evidence="1">Multi-pass membrane protein</topology>
    </subcellularLocation>
</comment>
<gene>
    <name evidence="8" type="ORF">H9Q80_09310</name>
</gene>
<dbReference type="InterPro" id="IPR010432">
    <property type="entry name" value="RDD"/>
</dbReference>
<protein>
    <submittedName>
        <fullName evidence="8">RDD family protein</fullName>
    </submittedName>
</protein>
<evidence type="ECO:0000313" key="8">
    <source>
        <dbReference type="EMBL" id="QNM14109.1"/>
    </source>
</evidence>
<feature type="transmembrane region" description="Helical" evidence="6">
    <location>
        <begin position="157"/>
        <end position="177"/>
    </location>
</feature>
<feature type="transmembrane region" description="Helical" evidence="6">
    <location>
        <begin position="24"/>
        <end position="49"/>
    </location>
</feature>
<keyword evidence="9" id="KW-1185">Reference proteome</keyword>
<keyword evidence="4 6" id="KW-1133">Transmembrane helix</keyword>
<evidence type="ECO:0000259" key="7">
    <source>
        <dbReference type="Pfam" id="PF06271"/>
    </source>
</evidence>
<accession>A0A7G9GTH7</accession>
<evidence type="ECO:0000256" key="5">
    <source>
        <dbReference type="ARBA" id="ARBA00023136"/>
    </source>
</evidence>
<evidence type="ECO:0000256" key="6">
    <source>
        <dbReference type="SAM" id="Phobius"/>
    </source>
</evidence>
<dbReference type="EMBL" id="CP060636">
    <property type="protein sequence ID" value="QNM14109.1"/>
    <property type="molecule type" value="Genomic_DNA"/>
</dbReference>
<name>A0A7G9GTH7_9FIRM</name>
<dbReference type="Proteomes" id="UP000515856">
    <property type="component" value="Chromosome"/>
</dbReference>
<reference evidence="8 9" key="1">
    <citation type="submission" date="2020-08" db="EMBL/GenBank/DDBJ databases">
        <authorList>
            <person name="Liu C."/>
            <person name="Sun Q."/>
        </authorList>
    </citation>
    <scope>NUCLEOTIDE SEQUENCE [LARGE SCALE GENOMIC DNA]</scope>
    <source>
        <strain evidence="8 9">NSJ-61</strain>
    </source>
</reference>
<keyword evidence="2" id="KW-1003">Cell membrane</keyword>
<keyword evidence="5 6" id="KW-0472">Membrane</keyword>
<dbReference type="GO" id="GO:0005886">
    <property type="term" value="C:plasma membrane"/>
    <property type="evidence" value="ECO:0007669"/>
    <property type="project" value="UniProtKB-SubCell"/>
</dbReference>
<dbReference type="RefSeq" id="WP_117454825.1">
    <property type="nucleotide sequence ID" value="NZ_CP060636.1"/>
</dbReference>
<feature type="transmembrane region" description="Helical" evidence="6">
    <location>
        <begin position="123"/>
        <end position="145"/>
    </location>
</feature>
<evidence type="ECO:0000256" key="4">
    <source>
        <dbReference type="ARBA" id="ARBA00022989"/>
    </source>
</evidence>
<dbReference type="PANTHER" id="PTHR36115">
    <property type="entry name" value="PROLINE-RICH ANTIGEN HOMOLOG-RELATED"/>
    <property type="match status" value="1"/>
</dbReference>
<dbReference type="KEGG" id="ehn:H9Q80_09310"/>
<evidence type="ECO:0000256" key="2">
    <source>
        <dbReference type="ARBA" id="ARBA00022475"/>
    </source>
</evidence>
<evidence type="ECO:0000256" key="3">
    <source>
        <dbReference type="ARBA" id="ARBA00022692"/>
    </source>
</evidence>
<organism evidence="8 9">
    <name type="scientific">[Eubacterium] hominis</name>
    <dbReference type="NCBI Taxonomy" id="2764325"/>
    <lineage>
        <taxon>Bacteria</taxon>
        <taxon>Bacillati</taxon>
        <taxon>Bacillota</taxon>
        <taxon>Erysipelotrichia</taxon>
        <taxon>Erysipelotrichales</taxon>
        <taxon>Erysipelotrichaceae</taxon>
        <taxon>Amedibacillus</taxon>
    </lineage>
</organism>
<dbReference type="Pfam" id="PF06271">
    <property type="entry name" value="RDD"/>
    <property type="match status" value="1"/>
</dbReference>
<evidence type="ECO:0000256" key="1">
    <source>
        <dbReference type="ARBA" id="ARBA00004651"/>
    </source>
</evidence>
<dbReference type="AlphaFoldDB" id="A0A7G9GTH7"/>
<dbReference type="InterPro" id="IPR051791">
    <property type="entry name" value="Pra-immunoreactive"/>
</dbReference>